<organism evidence="2">
    <name type="scientific">freshwater metagenome</name>
    <dbReference type="NCBI Taxonomy" id="449393"/>
    <lineage>
        <taxon>unclassified sequences</taxon>
        <taxon>metagenomes</taxon>
        <taxon>ecological metagenomes</taxon>
    </lineage>
</organism>
<protein>
    <submittedName>
        <fullName evidence="2">Unannotated protein</fullName>
    </submittedName>
</protein>
<feature type="compositionally biased region" description="Basic and acidic residues" evidence="1">
    <location>
        <begin position="74"/>
        <end position="89"/>
    </location>
</feature>
<dbReference type="EMBL" id="CAEMXZ010000095">
    <property type="protein sequence ID" value="CAB4324024.1"/>
    <property type="molecule type" value="Genomic_DNA"/>
</dbReference>
<name>A0A6J5YCS4_9ZZZZ</name>
<gene>
    <name evidence="2" type="ORF">UFOPK1392_01787</name>
</gene>
<reference evidence="2" key="1">
    <citation type="submission" date="2020-05" db="EMBL/GenBank/DDBJ databases">
        <authorList>
            <person name="Chiriac C."/>
            <person name="Salcher M."/>
            <person name="Ghai R."/>
            <person name="Kavagutti S V."/>
        </authorList>
    </citation>
    <scope>NUCLEOTIDE SEQUENCE</scope>
</reference>
<evidence type="ECO:0000256" key="1">
    <source>
        <dbReference type="SAM" id="MobiDB-lite"/>
    </source>
</evidence>
<evidence type="ECO:0000313" key="2">
    <source>
        <dbReference type="EMBL" id="CAB4324024.1"/>
    </source>
</evidence>
<sequence>MNCTLGATGGAGGVGEKYWSFGIGDRCSYRGRATRSQLGNLDHSAIDAEFPGLCRRLIGDCPQRNRTASACRRGRGDEHGASTIHEAHLHRTRTKS</sequence>
<dbReference type="AlphaFoldDB" id="A0A6J5YCS4"/>
<feature type="region of interest" description="Disordered" evidence="1">
    <location>
        <begin position="68"/>
        <end position="96"/>
    </location>
</feature>
<proteinExistence type="predicted"/>
<accession>A0A6J5YCS4</accession>